<dbReference type="RefSeq" id="WP_190104696.1">
    <property type="nucleotide sequence ID" value="NZ_BMUH01000009.1"/>
</dbReference>
<feature type="compositionally biased region" description="Basic and acidic residues" evidence="1">
    <location>
        <begin position="65"/>
        <end position="76"/>
    </location>
</feature>
<evidence type="ECO:0000256" key="1">
    <source>
        <dbReference type="SAM" id="MobiDB-lite"/>
    </source>
</evidence>
<dbReference type="GeneID" id="95605547"/>
<dbReference type="EMBL" id="CP084204">
    <property type="protein sequence ID" value="UZX26273.1"/>
    <property type="molecule type" value="Genomic_DNA"/>
</dbReference>
<keyword evidence="3" id="KW-1185">Reference proteome</keyword>
<evidence type="ECO:0000313" key="3">
    <source>
        <dbReference type="Proteomes" id="UP001164506"/>
    </source>
</evidence>
<feature type="region of interest" description="Disordered" evidence="1">
    <location>
        <begin position="49"/>
        <end position="76"/>
    </location>
</feature>
<reference evidence="2" key="1">
    <citation type="submission" date="2021-09" db="EMBL/GenBank/DDBJ databases">
        <title>Complete genome sequence and metabolic characterization of Streptomyces tanashiensis DSM 731 the producer of antibacterial Kalafungin and diverse secondary metabolites.</title>
        <authorList>
            <person name="Abbasi M.N."/>
            <person name="Anwar M.N."/>
            <person name="Alam K."/>
            <person name="Shoaib M."/>
            <person name="Lin Z."/>
            <person name="Hayat M."/>
            <person name="Ali M.I."/>
            <person name="Malik H.M.T."/>
            <person name="Ahmed I."/>
            <person name="Li A."/>
            <person name="Hailong Wang H."/>
            <person name="Zhang Y."/>
        </authorList>
    </citation>
    <scope>NUCLEOTIDE SEQUENCE</scope>
    <source>
        <strain evidence="2">Kala</strain>
    </source>
</reference>
<protein>
    <submittedName>
        <fullName evidence="2">Uncharacterized protein</fullName>
    </submittedName>
</protein>
<name>A0ABY6R878_9ACTN</name>
<proteinExistence type="predicted"/>
<sequence>MVAAINEWLWPARGHPSGPHPIDHGVVCRSRLPVELLEFPVVFKVILPGPAKGTEPGTGNVPQLIEKDSRKEMRGL</sequence>
<gene>
    <name evidence="2" type="ORF">LDH80_38975</name>
</gene>
<evidence type="ECO:0000313" key="2">
    <source>
        <dbReference type="EMBL" id="UZX26273.1"/>
    </source>
</evidence>
<dbReference type="Proteomes" id="UP001164506">
    <property type="component" value="Chromosome"/>
</dbReference>
<accession>A0ABY6R878</accession>
<organism evidence="2 3">
    <name type="scientific">Streptomyces tanashiensis</name>
    <dbReference type="NCBI Taxonomy" id="67367"/>
    <lineage>
        <taxon>Bacteria</taxon>
        <taxon>Bacillati</taxon>
        <taxon>Actinomycetota</taxon>
        <taxon>Actinomycetes</taxon>
        <taxon>Kitasatosporales</taxon>
        <taxon>Streptomycetaceae</taxon>
        <taxon>Streptomyces</taxon>
    </lineage>
</organism>